<keyword evidence="1" id="KW-0472">Membrane</keyword>
<proteinExistence type="predicted"/>
<reference evidence="2" key="2">
    <citation type="submission" date="2022-06" db="UniProtKB">
        <authorList>
            <consortium name="EnsemblMetazoa"/>
        </authorList>
    </citation>
    <scope>IDENTIFICATION</scope>
</reference>
<dbReference type="OMA" id="KVQQISR"/>
<dbReference type="EMBL" id="CMVM020000036">
    <property type="status" value="NOT_ANNOTATED_CDS"/>
    <property type="molecule type" value="Genomic_DNA"/>
</dbReference>
<sequence length="382" mass="43784">MVDQSKTSGKDHPGEKVPIVLDQFIQYLYSLAIVQQLIIIYNRIKCSNKNVEKTFDKVEEGFKVAYSRSLDLYNQYHQSNVNDQAKHILEKMFTFGLSIALILIQLNLTVLVAILTMLFNAILSGKEALDHACKSSSNAQAAARQMVTDLSGKVQEISQASAEKIEKQANRFLDEANRVAHSRMGISPESDDAEKRPWNRLQDLSHRILENSMNRVEEICWSRFDPRSIVECLTNSISLADMVRKNKSWIADKVGELRTSLDELKVSLEMEGERLKMNPEEMLMRYLQRTSSILPERLRMLEETTGKVLNEQAASKLITLISYIEKLNEKLMEADNVHELKDEVLKEAHDRLIDLLQWLTDHIEHNNSTHEENIGSVDDKTK</sequence>
<keyword evidence="1" id="KW-1133">Transmembrane helix</keyword>
<keyword evidence="3" id="KW-1185">Reference proteome</keyword>
<evidence type="ECO:0000313" key="2">
    <source>
        <dbReference type="EnsemblMetazoa" id="OVOC1303.1"/>
    </source>
</evidence>
<evidence type="ECO:0000256" key="1">
    <source>
        <dbReference type="SAM" id="Phobius"/>
    </source>
</evidence>
<keyword evidence="1" id="KW-0812">Transmembrane</keyword>
<protein>
    <submittedName>
        <fullName evidence="2">Uncharacterized protein</fullName>
    </submittedName>
</protein>
<reference evidence="3" key="1">
    <citation type="submission" date="2013-10" db="EMBL/GenBank/DDBJ databases">
        <title>Genome sequencing of Onchocerca volvulus.</title>
        <authorList>
            <person name="Cotton J."/>
            <person name="Tsai J."/>
            <person name="Stanley E."/>
            <person name="Tracey A."/>
            <person name="Holroyd N."/>
            <person name="Lustigman S."/>
            <person name="Berriman M."/>
        </authorList>
    </citation>
    <scope>NUCLEOTIDE SEQUENCE</scope>
</reference>
<dbReference type="AlphaFoldDB" id="A0A8R1XSC8"/>
<organism evidence="2 3">
    <name type="scientific">Onchocerca volvulus</name>
    <dbReference type="NCBI Taxonomy" id="6282"/>
    <lineage>
        <taxon>Eukaryota</taxon>
        <taxon>Metazoa</taxon>
        <taxon>Ecdysozoa</taxon>
        <taxon>Nematoda</taxon>
        <taxon>Chromadorea</taxon>
        <taxon>Rhabditida</taxon>
        <taxon>Spirurina</taxon>
        <taxon>Spiruromorpha</taxon>
        <taxon>Filarioidea</taxon>
        <taxon>Onchocercidae</taxon>
        <taxon>Onchocerca</taxon>
    </lineage>
</organism>
<name>A0A8R1XSC8_ONCVO</name>
<dbReference type="EnsemblMetazoa" id="OVOC1303.1">
    <property type="protein sequence ID" value="OVOC1303.1"/>
    <property type="gene ID" value="WBGene00238112"/>
</dbReference>
<dbReference type="Proteomes" id="UP000024404">
    <property type="component" value="Unassembled WGS sequence"/>
</dbReference>
<accession>A0A8R1XSC8</accession>
<feature type="transmembrane region" description="Helical" evidence="1">
    <location>
        <begin position="95"/>
        <end position="119"/>
    </location>
</feature>
<evidence type="ECO:0000313" key="3">
    <source>
        <dbReference type="Proteomes" id="UP000024404"/>
    </source>
</evidence>